<evidence type="ECO:0000259" key="9">
    <source>
        <dbReference type="Pfam" id="PF12704"/>
    </source>
</evidence>
<sequence length="408" mass="43608">MSLLSEHISGAYRTLRRTRARTVLTTLGIAIGVASVTCILAISDGVTRMFDKQISHYNGRLVVVRPGMQSRDPNMLLSAMSQQMFGASTLTDADVDAVAKTQHVQSVAPLMTLNATITAKGQMAKNNVVLATTPGFAKIADADITAGQFLGEETKDTTAVIGDQLSIKLFNTDSSVGQVFTMHGQRFTVIGVMKQKTSAVNYNNIDYSNAVIVSYDQGKQLLKGSTQIQQIDVLVDDAKSSDSVVAELKDKLSKLHLGEEDFSVLTGPEIGRPTNQLFTALIATMAAIAAISLVVGGIGIMNIMLVGVAERTREIGIRKAVGASHRNIIGQFMVESLMISILGGAIGYVGGYILAFIASTFLYFSPAFTLQTALMAVLMTIGVGVVFGTYPAVKAARKDTIESLRQYH</sequence>
<feature type="domain" description="ABC3 transporter permease C-terminal" evidence="8">
    <location>
        <begin position="287"/>
        <end position="398"/>
    </location>
</feature>
<evidence type="ECO:0000313" key="10">
    <source>
        <dbReference type="EMBL" id="WIO45696.1"/>
    </source>
</evidence>
<feature type="transmembrane region" description="Helical" evidence="7">
    <location>
        <begin position="21"/>
        <end position="42"/>
    </location>
</feature>
<reference evidence="10 11" key="1">
    <citation type="journal article" date="2023" name="Cell">
        <title>Genetic manipulation of Patescibacteria provides mechanistic insights into microbial dark matter and the epibiotic lifestyle.</title>
        <authorList>
            <person name="Wang Y."/>
            <person name="Gallagher L.A."/>
            <person name="Andrade P.A."/>
            <person name="Liu A."/>
            <person name="Humphreys I.R."/>
            <person name="Turkarslan S."/>
            <person name="Cutler K.J."/>
            <person name="Arrieta-Ortiz M.L."/>
            <person name="Li Y."/>
            <person name="Radey M.C."/>
            <person name="McLean J.S."/>
            <person name="Cong Q."/>
            <person name="Baker D."/>
            <person name="Baliga N.S."/>
            <person name="Peterson S.B."/>
            <person name="Mougous J.D."/>
        </authorList>
    </citation>
    <scope>NUCLEOTIDE SEQUENCE [LARGE SCALE GENOMIC DNA]</scope>
    <source>
        <strain evidence="10 11">ML1</strain>
    </source>
</reference>
<accession>A0ABY8WUC9</accession>
<keyword evidence="5 7" id="KW-0472">Membrane</keyword>
<evidence type="ECO:0000259" key="8">
    <source>
        <dbReference type="Pfam" id="PF02687"/>
    </source>
</evidence>
<name>A0ABY8WUC9_9BACT</name>
<feature type="transmembrane region" description="Helical" evidence="7">
    <location>
        <begin position="370"/>
        <end position="393"/>
    </location>
</feature>
<dbReference type="Pfam" id="PF12704">
    <property type="entry name" value="MacB_PCD"/>
    <property type="match status" value="1"/>
</dbReference>
<evidence type="ECO:0000256" key="2">
    <source>
        <dbReference type="ARBA" id="ARBA00022475"/>
    </source>
</evidence>
<feature type="transmembrane region" description="Helical" evidence="7">
    <location>
        <begin position="277"/>
        <end position="309"/>
    </location>
</feature>
<evidence type="ECO:0000256" key="6">
    <source>
        <dbReference type="ARBA" id="ARBA00038076"/>
    </source>
</evidence>
<keyword evidence="2" id="KW-1003">Cell membrane</keyword>
<evidence type="ECO:0000256" key="5">
    <source>
        <dbReference type="ARBA" id="ARBA00023136"/>
    </source>
</evidence>
<dbReference type="InterPro" id="IPR003838">
    <property type="entry name" value="ABC3_permease_C"/>
</dbReference>
<evidence type="ECO:0000256" key="7">
    <source>
        <dbReference type="SAM" id="Phobius"/>
    </source>
</evidence>
<dbReference type="Pfam" id="PF02687">
    <property type="entry name" value="FtsX"/>
    <property type="match status" value="1"/>
</dbReference>
<evidence type="ECO:0000256" key="1">
    <source>
        <dbReference type="ARBA" id="ARBA00004651"/>
    </source>
</evidence>
<dbReference type="PANTHER" id="PTHR30572:SF4">
    <property type="entry name" value="ABC TRANSPORTER PERMEASE YTRF"/>
    <property type="match status" value="1"/>
</dbReference>
<organism evidence="10 11">
    <name type="scientific">Candidatus Southlakia epibionticum</name>
    <dbReference type="NCBI Taxonomy" id="3043284"/>
    <lineage>
        <taxon>Bacteria</taxon>
        <taxon>Candidatus Saccharimonadota</taxon>
        <taxon>Candidatus Saccharimonadia</taxon>
        <taxon>Candidatus Saccharimonadales</taxon>
        <taxon>Candidatus Saccharimonadaceae</taxon>
        <taxon>Candidatus Southlakia</taxon>
    </lineage>
</organism>
<evidence type="ECO:0000256" key="4">
    <source>
        <dbReference type="ARBA" id="ARBA00022989"/>
    </source>
</evidence>
<keyword evidence="11" id="KW-1185">Reference proteome</keyword>
<dbReference type="EMBL" id="CP124550">
    <property type="protein sequence ID" value="WIO45696.1"/>
    <property type="molecule type" value="Genomic_DNA"/>
</dbReference>
<feature type="transmembrane region" description="Helical" evidence="7">
    <location>
        <begin position="337"/>
        <end position="364"/>
    </location>
</feature>
<dbReference type="Proteomes" id="UP001177295">
    <property type="component" value="Chromosome"/>
</dbReference>
<comment type="similarity">
    <text evidence="6">Belongs to the ABC-4 integral membrane protein family.</text>
</comment>
<keyword evidence="4 7" id="KW-1133">Transmembrane helix</keyword>
<keyword evidence="3 7" id="KW-0812">Transmembrane</keyword>
<dbReference type="InterPro" id="IPR050250">
    <property type="entry name" value="Macrolide_Exporter_MacB"/>
</dbReference>
<evidence type="ECO:0000256" key="3">
    <source>
        <dbReference type="ARBA" id="ARBA00022692"/>
    </source>
</evidence>
<comment type="subcellular location">
    <subcellularLocation>
        <location evidence="1">Cell membrane</location>
        <topology evidence="1">Multi-pass membrane protein</topology>
    </subcellularLocation>
</comment>
<dbReference type="RefSeq" id="WP_376754069.1">
    <property type="nucleotide sequence ID" value="NZ_CP124550.1"/>
</dbReference>
<dbReference type="InterPro" id="IPR025857">
    <property type="entry name" value="MacB_PCD"/>
</dbReference>
<protein>
    <submittedName>
        <fullName evidence="10">ABC transporter permease</fullName>
    </submittedName>
</protein>
<dbReference type="PANTHER" id="PTHR30572">
    <property type="entry name" value="MEMBRANE COMPONENT OF TRANSPORTER-RELATED"/>
    <property type="match status" value="1"/>
</dbReference>
<feature type="domain" description="MacB-like periplasmic core" evidence="9">
    <location>
        <begin position="22"/>
        <end position="250"/>
    </location>
</feature>
<proteinExistence type="inferred from homology"/>
<gene>
    <name evidence="10" type="ORF">SEML1_0053</name>
</gene>
<evidence type="ECO:0000313" key="11">
    <source>
        <dbReference type="Proteomes" id="UP001177295"/>
    </source>
</evidence>